<evidence type="ECO:0000313" key="4">
    <source>
        <dbReference type="Proteomes" id="UP000243459"/>
    </source>
</evidence>
<keyword evidence="4" id="KW-1185">Reference proteome</keyword>
<dbReference type="Pfam" id="PF03634">
    <property type="entry name" value="TCP"/>
    <property type="match status" value="1"/>
</dbReference>
<organism evidence="3 4">
    <name type="scientific">Asparagus officinalis</name>
    <name type="common">Garden asparagus</name>
    <dbReference type="NCBI Taxonomy" id="4686"/>
    <lineage>
        <taxon>Eukaryota</taxon>
        <taxon>Viridiplantae</taxon>
        <taxon>Streptophyta</taxon>
        <taxon>Embryophyta</taxon>
        <taxon>Tracheophyta</taxon>
        <taxon>Spermatophyta</taxon>
        <taxon>Magnoliopsida</taxon>
        <taxon>Liliopsida</taxon>
        <taxon>Asparagales</taxon>
        <taxon>Asparagaceae</taxon>
        <taxon>Asparagoideae</taxon>
        <taxon>Asparagus</taxon>
    </lineage>
</organism>
<evidence type="ECO:0000259" key="2">
    <source>
        <dbReference type="Pfam" id="PF03634"/>
    </source>
</evidence>
<proteinExistence type="predicted"/>
<accession>A0A5P1EE15</accession>
<feature type="region of interest" description="Disordered" evidence="1">
    <location>
        <begin position="155"/>
        <end position="219"/>
    </location>
</feature>
<feature type="compositionally biased region" description="Basic and acidic residues" evidence="1">
    <location>
        <begin position="1"/>
        <end position="23"/>
    </location>
</feature>
<feature type="compositionally biased region" description="Pro residues" evidence="1">
    <location>
        <begin position="158"/>
        <end position="196"/>
    </location>
</feature>
<dbReference type="EMBL" id="CM007387">
    <property type="protein sequence ID" value="ONK64145.1"/>
    <property type="molecule type" value="Genomic_DNA"/>
</dbReference>
<sequence>MRKRNQESRAMETKGEGGRREGEIGPPELLRPSGNGDDDKSKEAKMRTRAKSQCFFPEKLLFGFFLLGSGKKKNRWICPCVIYKIRSFELATVPSTARATVRVKKPSRRTATRRSTAAAAHPHAAIICAARVFSPDTRAGHKSDGQTIEWLLAQAEPPSSPPPAGASDPPASPPRPTPPPAPGPTSPPGPRQPHPPSSLGSGSGTTADDSKDESSVGPTPVGIGAAGFWRAGQARLRPAVELLGQEIVMPRRSSAGGGVHRRGRSGRPGLGTYLADEPGAFESARFSVGGRGGERREEGRGESLIGVLGLGLGFLSRVRVLGDGFRDF</sequence>
<name>A0A5P1EE15_ASPOF</name>
<protein>
    <recommendedName>
        <fullName evidence="2">TCP domain-containing protein</fullName>
    </recommendedName>
</protein>
<feature type="region of interest" description="Disordered" evidence="1">
    <location>
        <begin position="1"/>
        <end position="45"/>
    </location>
</feature>
<dbReference type="Gramene" id="ONK64145">
    <property type="protein sequence ID" value="ONK64145"/>
    <property type="gene ID" value="A4U43_C07F22560"/>
</dbReference>
<evidence type="ECO:0000256" key="1">
    <source>
        <dbReference type="SAM" id="MobiDB-lite"/>
    </source>
</evidence>
<dbReference type="Proteomes" id="UP000243459">
    <property type="component" value="Chromosome 7"/>
</dbReference>
<evidence type="ECO:0000313" key="3">
    <source>
        <dbReference type="EMBL" id="ONK64145.1"/>
    </source>
</evidence>
<reference evidence="4" key="1">
    <citation type="journal article" date="2017" name="Nat. Commun.">
        <title>The asparagus genome sheds light on the origin and evolution of a young Y chromosome.</title>
        <authorList>
            <person name="Harkess A."/>
            <person name="Zhou J."/>
            <person name="Xu C."/>
            <person name="Bowers J.E."/>
            <person name="Van der Hulst R."/>
            <person name="Ayyampalayam S."/>
            <person name="Mercati F."/>
            <person name="Riccardi P."/>
            <person name="McKain M.R."/>
            <person name="Kakrana A."/>
            <person name="Tang H."/>
            <person name="Ray J."/>
            <person name="Groenendijk J."/>
            <person name="Arikit S."/>
            <person name="Mathioni S.M."/>
            <person name="Nakano M."/>
            <person name="Shan H."/>
            <person name="Telgmann-Rauber A."/>
            <person name="Kanno A."/>
            <person name="Yue Z."/>
            <person name="Chen H."/>
            <person name="Li W."/>
            <person name="Chen Y."/>
            <person name="Xu X."/>
            <person name="Zhang Y."/>
            <person name="Luo S."/>
            <person name="Chen H."/>
            <person name="Gao J."/>
            <person name="Mao Z."/>
            <person name="Pires J.C."/>
            <person name="Luo M."/>
            <person name="Kudrna D."/>
            <person name="Wing R.A."/>
            <person name="Meyers B.C."/>
            <person name="Yi K."/>
            <person name="Kong H."/>
            <person name="Lavrijsen P."/>
            <person name="Sunseri F."/>
            <person name="Falavigna A."/>
            <person name="Ye Y."/>
            <person name="Leebens-Mack J.H."/>
            <person name="Chen G."/>
        </authorList>
    </citation>
    <scope>NUCLEOTIDE SEQUENCE [LARGE SCALE GENOMIC DNA]</scope>
    <source>
        <strain evidence="4">cv. DH0086</strain>
    </source>
</reference>
<feature type="domain" description="TCP" evidence="2">
    <location>
        <begin position="126"/>
        <end position="157"/>
    </location>
</feature>
<dbReference type="InterPro" id="IPR017887">
    <property type="entry name" value="TF_TCP_subgr"/>
</dbReference>
<dbReference type="AlphaFoldDB" id="A0A5P1EE15"/>
<gene>
    <name evidence="3" type="ORF">A4U43_C07F22560</name>
</gene>